<dbReference type="PANTHER" id="PTHR34556:SF2">
    <property type="entry name" value="PROTEIN TAB2 HOMOLOG, CHLOROPLASTIC"/>
    <property type="match status" value="1"/>
</dbReference>
<dbReference type="GO" id="GO:0016740">
    <property type="term" value="F:transferase activity"/>
    <property type="evidence" value="ECO:0007669"/>
    <property type="project" value="UniProtKB-KW"/>
</dbReference>
<dbReference type="InterPro" id="IPR009472">
    <property type="entry name" value="Tab2-like"/>
</dbReference>
<protein>
    <submittedName>
        <fullName evidence="3">Glutathione S-transferase</fullName>
    </submittedName>
</protein>
<keyword evidence="3" id="KW-0808">Transferase</keyword>
<dbReference type="InterPro" id="IPR046761">
    <property type="entry name" value="Tab2-like_C"/>
</dbReference>
<evidence type="ECO:0000259" key="1">
    <source>
        <dbReference type="Pfam" id="PF06485"/>
    </source>
</evidence>
<reference evidence="3" key="1">
    <citation type="submission" date="2020-02" db="EMBL/GenBank/DDBJ databases">
        <authorList>
            <person name="Meier V. D."/>
        </authorList>
    </citation>
    <scope>NUCLEOTIDE SEQUENCE</scope>
    <source>
        <strain evidence="3">AVDCRST_MAG81</strain>
    </source>
</reference>
<evidence type="ECO:0000259" key="2">
    <source>
        <dbReference type="Pfam" id="PF20429"/>
    </source>
</evidence>
<dbReference type="EMBL" id="CADCWO010000069">
    <property type="protein sequence ID" value="CAA9567306.1"/>
    <property type="molecule type" value="Genomic_DNA"/>
</dbReference>
<proteinExistence type="predicted"/>
<dbReference type="GO" id="GO:0003723">
    <property type="term" value="F:RNA binding"/>
    <property type="evidence" value="ECO:0007669"/>
    <property type="project" value="InterPro"/>
</dbReference>
<gene>
    <name evidence="3" type="ORF">AVDCRST_MAG81-1362</name>
</gene>
<dbReference type="InterPro" id="IPR046760">
    <property type="entry name" value="Tab2-like_N"/>
</dbReference>
<dbReference type="AlphaFoldDB" id="A0A6J4V8G0"/>
<feature type="domain" description="RNA-binding protein Tab2/Atab2 C-terminal" evidence="2">
    <location>
        <begin position="120"/>
        <end position="275"/>
    </location>
</feature>
<evidence type="ECO:0000313" key="3">
    <source>
        <dbReference type="EMBL" id="CAA9567306.1"/>
    </source>
</evidence>
<dbReference type="Pfam" id="PF06485">
    <property type="entry name" value="Tab2-like_N"/>
    <property type="match status" value="1"/>
</dbReference>
<feature type="domain" description="RNA-binding protein Tab2-like N-terminal" evidence="1">
    <location>
        <begin position="3"/>
        <end position="104"/>
    </location>
</feature>
<dbReference type="PANTHER" id="PTHR34556">
    <property type="match status" value="1"/>
</dbReference>
<accession>A0A6J4V8G0</accession>
<name>A0A6J4V8G0_9CYAN</name>
<dbReference type="Pfam" id="PF20429">
    <property type="entry name" value="Tab2-like_C"/>
    <property type="match status" value="1"/>
</dbReference>
<sequence length="278" mass="31273">MEVWQVDFYRRPLKDQQGHPLWELLICNASRSFQYSAFCPQPQANVAWLVSQFHKAASGKTLPEHIQVFRPQCFGLIEAASEKLHLSVEPTRRTASLKQWLQERAQEYPKLAGYTAEPHTPTELDRPPPLPLPEALWGEQWQFAALPAIDLEEGVIERPIPILEAPQSLLPSQLGLAKTAWVPGVVIYGGRQSMRLASWLQEQCPMALEVIVGAPNGLILEAGLVDRWVVATFEDPEVRAAGAEFERRKALSKNLHFLLVQPDNSGVTYSGFWLLHLS</sequence>
<organism evidence="3">
    <name type="scientific">uncultured Synechococcales cyanobacterium</name>
    <dbReference type="NCBI Taxonomy" id="1936017"/>
    <lineage>
        <taxon>Bacteria</taxon>
        <taxon>Bacillati</taxon>
        <taxon>Cyanobacteriota</taxon>
        <taxon>Cyanophyceae</taxon>
        <taxon>Synechococcales</taxon>
        <taxon>environmental samples</taxon>
    </lineage>
</organism>